<evidence type="ECO:0000313" key="4">
    <source>
        <dbReference type="Proteomes" id="UP000054639"/>
    </source>
</evidence>
<evidence type="ECO:0000313" key="5">
    <source>
        <dbReference type="Proteomes" id="UP000254230"/>
    </source>
</evidence>
<accession>A0A378KSG4</accession>
<dbReference type="OrthoDB" id="5650225at2"/>
<protein>
    <submittedName>
        <fullName evidence="3">Dot/Icm T4SS effector</fullName>
    </submittedName>
</protein>
<dbReference type="Proteomes" id="UP000254230">
    <property type="component" value="Unassembled WGS sequence"/>
</dbReference>
<feature type="region of interest" description="Disordered" evidence="1">
    <location>
        <begin position="191"/>
        <end position="241"/>
    </location>
</feature>
<dbReference type="RefSeq" id="WP_058473644.1">
    <property type="nucleotide sequence ID" value="NZ_CAAAIL010000003.1"/>
</dbReference>
<evidence type="ECO:0000256" key="1">
    <source>
        <dbReference type="SAM" id="MobiDB-lite"/>
    </source>
</evidence>
<dbReference type="EMBL" id="LNYR01000012">
    <property type="protein sequence ID" value="KTD51260.1"/>
    <property type="molecule type" value="Genomic_DNA"/>
</dbReference>
<dbReference type="InterPro" id="IPR044887">
    <property type="entry name" value="SoDot-IcmSS_sf"/>
</dbReference>
<dbReference type="Gene3D" id="1.20.1440.330">
    <property type="match status" value="1"/>
</dbReference>
<keyword evidence="4" id="KW-1185">Reference proteome</keyword>
<gene>
    <name evidence="2" type="ORF">Lqua_1487</name>
    <name evidence="3" type="ORF">NCTC12376_01303</name>
</gene>
<feature type="compositionally biased region" description="Low complexity" evidence="1">
    <location>
        <begin position="200"/>
        <end position="213"/>
    </location>
</feature>
<organism evidence="3 5">
    <name type="scientific">Legionella quateirensis</name>
    <dbReference type="NCBI Taxonomy" id="45072"/>
    <lineage>
        <taxon>Bacteria</taxon>
        <taxon>Pseudomonadati</taxon>
        <taxon>Pseudomonadota</taxon>
        <taxon>Gammaproteobacteria</taxon>
        <taxon>Legionellales</taxon>
        <taxon>Legionellaceae</taxon>
        <taxon>Legionella</taxon>
    </lineage>
</organism>
<feature type="compositionally biased region" description="Basic and acidic residues" evidence="1">
    <location>
        <begin position="214"/>
        <end position="229"/>
    </location>
</feature>
<proteinExistence type="predicted"/>
<feature type="compositionally biased region" description="Polar residues" evidence="1">
    <location>
        <begin position="230"/>
        <end position="241"/>
    </location>
</feature>
<dbReference type="Gene3D" id="6.10.280.170">
    <property type="entry name" value="Substrate of the Dot/Icm secretion system"/>
    <property type="match status" value="1"/>
</dbReference>
<evidence type="ECO:0000313" key="2">
    <source>
        <dbReference type="EMBL" id="KTD51260.1"/>
    </source>
</evidence>
<evidence type="ECO:0000313" key="3">
    <source>
        <dbReference type="EMBL" id="STY17495.1"/>
    </source>
</evidence>
<dbReference type="Pfam" id="PF16848">
    <property type="entry name" value="SoDot-IcmSS"/>
    <property type="match status" value="1"/>
</dbReference>
<name>A0A378KSG4_9GAMM</name>
<dbReference type="Proteomes" id="UP000054639">
    <property type="component" value="Unassembled WGS sequence"/>
</dbReference>
<reference evidence="2 4" key="1">
    <citation type="submission" date="2015-11" db="EMBL/GenBank/DDBJ databases">
        <title>Genomic analysis of 38 Legionella species identifies large and diverse effector repertoires.</title>
        <authorList>
            <person name="Burstein D."/>
            <person name="Amaro F."/>
            <person name="Zusman T."/>
            <person name="Lifshitz Z."/>
            <person name="Cohen O."/>
            <person name="Gilbert J.A."/>
            <person name="Pupko T."/>
            <person name="Shuman H.A."/>
            <person name="Segal G."/>
        </authorList>
    </citation>
    <scope>NUCLEOTIDE SEQUENCE [LARGE SCALE GENOMIC DNA]</scope>
    <source>
        <strain evidence="2 4">ATCC 49507</strain>
    </source>
</reference>
<dbReference type="AlphaFoldDB" id="A0A378KSG4"/>
<reference evidence="3 5" key="2">
    <citation type="submission" date="2018-06" db="EMBL/GenBank/DDBJ databases">
        <authorList>
            <consortium name="Pathogen Informatics"/>
            <person name="Doyle S."/>
        </authorList>
    </citation>
    <scope>NUCLEOTIDE SEQUENCE [LARGE SCALE GENOMIC DNA]</scope>
    <source>
        <strain evidence="3 5">NCTC12376</strain>
    </source>
</reference>
<sequence>MAFELVAYEILKTNIIESIISLIKSHDSKYKIDPEKLWEAVEILPEERRVQSQQLLKTINLLDNQKEHMDKDEVARVLNTLAFYIYEKIENSYSGLYALVLSSDRSSFKRCLELSLDLKLSNKPGDIELVDMYKSLEKFLSDNVYVGGDCRKGYLPNQPFDIKGYKVEDDIKDLISKGKDLRLSLIDAAASKKEQTASPAKSSSTLFGGSSSKASKERADKAHAKDTTHSAETSSTTNGLS</sequence>
<dbReference type="InterPro" id="IPR031758">
    <property type="entry name" value="SoDot-IcmSS"/>
</dbReference>
<dbReference type="EMBL" id="UGOW01000001">
    <property type="protein sequence ID" value="STY17495.1"/>
    <property type="molecule type" value="Genomic_DNA"/>
</dbReference>